<dbReference type="Pfam" id="PF12911">
    <property type="entry name" value="OppC_N"/>
    <property type="match status" value="1"/>
</dbReference>
<keyword evidence="3" id="KW-1003">Cell membrane</keyword>
<feature type="transmembrane region" description="Helical" evidence="7">
    <location>
        <begin position="105"/>
        <end position="130"/>
    </location>
</feature>
<reference evidence="9" key="1">
    <citation type="submission" date="2018-05" db="EMBL/GenBank/DDBJ databases">
        <authorList>
            <person name="Lanie J.A."/>
            <person name="Ng W.-L."/>
            <person name="Kazmierczak K.M."/>
            <person name="Andrzejewski T.M."/>
            <person name="Davidsen T.M."/>
            <person name="Wayne K.J."/>
            <person name="Tettelin H."/>
            <person name="Glass J.I."/>
            <person name="Rusch D."/>
            <person name="Podicherti R."/>
            <person name="Tsui H.-C.T."/>
            <person name="Winkler M.E."/>
        </authorList>
    </citation>
    <scope>NUCLEOTIDE SEQUENCE</scope>
</reference>
<dbReference type="AlphaFoldDB" id="A0A382L2Z8"/>
<feature type="domain" description="ABC transmembrane type-1" evidence="8">
    <location>
        <begin position="101"/>
        <end position="291"/>
    </location>
</feature>
<feature type="transmembrane region" description="Helical" evidence="7">
    <location>
        <begin position="218"/>
        <end position="245"/>
    </location>
</feature>
<evidence type="ECO:0000256" key="3">
    <source>
        <dbReference type="ARBA" id="ARBA00022475"/>
    </source>
</evidence>
<protein>
    <recommendedName>
        <fullName evidence="8">ABC transmembrane type-1 domain-containing protein</fullName>
    </recommendedName>
</protein>
<evidence type="ECO:0000256" key="1">
    <source>
        <dbReference type="ARBA" id="ARBA00004651"/>
    </source>
</evidence>
<proteinExistence type="predicted"/>
<evidence type="ECO:0000259" key="8">
    <source>
        <dbReference type="PROSITE" id="PS50928"/>
    </source>
</evidence>
<dbReference type="GO" id="GO:0005886">
    <property type="term" value="C:plasma membrane"/>
    <property type="evidence" value="ECO:0007669"/>
    <property type="project" value="UniProtKB-SubCell"/>
</dbReference>
<dbReference type="InterPro" id="IPR025966">
    <property type="entry name" value="OppC_N"/>
</dbReference>
<feature type="transmembrane region" description="Helical" evidence="7">
    <location>
        <begin position="32"/>
        <end position="56"/>
    </location>
</feature>
<keyword evidence="4 7" id="KW-0812">Transmembrane</keyword>
<dbReference type="Gene3D" id="1.10.3720.10">
    <property type="entry name" value="MetI-like"/>
    <property type="match status" value="1"/>
</dbReference>
<gene>
    <name evidence="9" type="ORF">METZ01_LOCUS283970</name>
</gene>
<dbReference type="PANTHER" id="PTHR43386">
    <property type="entry name" value="OLIGOPEPTIDE TRANSPORT SYSTEM PERMEASE PROTEIN APPC"/>
    <property type="match status" value="1"/>
</dbReference>
<dbReference type="EMBL" id="UINC01084453">
    <property type="protein sequence ID" value="SVC31116.1"/>
    <property type="molecule type" value="Genomic_DNA"/>
</dbReference>
<evidence type="ECO:0000256" key="7">
    <source>
        <dbReference type="SAM" id="Phobius"/>
    </source>
</evidence>
<organism evidence="9">
    <name type="scientific">marine metagenome</name>
    <dbReference type="NCBI Taxonomy" id="408172"/>
    <lineage>
        <taxon>unclassified sequences</taxon>
        <taxon>metagenomes</taxon>
        <taxon>ecological metagenomes</taxon>
    </lineage>
</organism>
<keyword evidence="6 7" id="KW-0472">Membrane</keyword>
<dbReference type="Pfam" id="PF00528">
    <property type="entry name" value="BPD_transp_1"/>
    <property type="match status" value="1"/>
</dbReference>
<evidence type="ECO:0000313" key="9">
    <source>
        <dbReference type="EMBL" id="SVC31116.1"/>
    </source>
</evidence>
<dbReference type="InterPro" id="IPR050366">
    <property type="entry name" value="BP-dependent_transpt_permease"/>
</dbReference>
<comment type="subcellular location">
    <subcellularLocation>
        <location evidence="1">Cell membrane</location>
        <topology evidence="1">Multi-pass membrane protein</topology>
    </subcellularLocation>
</comment>
<dbReference type="PROSITE" id="PS50928">
    <property type="entry name" value="ABC_TM1"/>
    <property type="match status" value="1"/>
</dbReference>
<name>A0A382L2Z8_9ZZZZ</name>
<feature type="transmembrane region" description="Helical" evidence="7">
    <location>
        <begin position="150"/>
        <end position="174"/>
    </location>
</feature>
<keyword evidence="5 7" id="KW-1133">Transmembrane helix</keyword>
<evidence type="ECO:0000256" key="6">
    <source>
        <dbReference type="ARBA" id="ARBA00023136"/>
    </source>
</evidence>
<dbReference type="GO" id="GO:0055085">
    <property type="term" value="P:transmembrane transport"/>
    <property type="evidence" value="ECO:0007669"/>
    <property type="project" value="InterPro"/>
</dbReference>
<sequence>MSTELAQIADSTPSLPIRLLSASLKFTARRPLAAAGLFIIIIMCFMAAAAELITWYDPIEWRLFDKLQSPLSSSEREPFSTFLMGTDDKGRDIWAQMAIGAQVSLMVGFLSVAFGSGLGGVLGVISAWFGGKTDQIIQRAMDALMSIPTLILALAVTSVLGQTIENIIVAVGIVQVPRANRVVRAQALTVKETQYVDAARAIGANNIRIMVQHITPQCVAPFLIIATSALGIAILTEASLSYLGLGVPPPRPSWGGMLSGAARDYFILAPWMAIWPGVGLSLSVYGFNLFGDGLRDALDPRLRGT</sequence>
<dbReference type="SUPFAM" id="SSF161098">
    <property type="entry name" value="MetI-like"/>
    <property type="match status" value="1"/>
</dbReference>
<evidence type="ECO:0000256" key="5">
    <source>
        <dbReference type="ARBA" id="ARBA00022989"/>
    </source>
</evidence>
<evidence type="ECO:0000256" key="2">
    <source>
        <dbReference type="ARBA" id="ARBA00022448"/>
    </source>
</evidence>
<dbReference type="CDD" id="cd06261">
    <property type="entry name" value="TM_PBP2"/>
    <property type="match status" value="1"/>
</dbReference>
<feature type="transmembrane region" description="Helical" evidence="7">
    <location>
        <begin position="265"/>
        <end position="287"/>
    </location>
</feature>
<keyword evidence="2" id="KW-0813">Transport</keyword>
<dbReference type="PANTHER" id="PTHR43386:SF1">
    <property type="entry name" value="D,D-DIPEPTIDE TRANSPORT SYSTEM PERMEASE PROTEIN DDPC-RELATED"/>
    <property type="match status" value="1"/>
</dbReference>
<accession>A0A382L2Z8</accession>
<dbReference type="InterPro" id="IPR035906">
    <property type="entry name" value="MetI-like_sf"/>
</dbReference>
<evidence type="ECO:0000256" key="4">
    <source>
        <dbReference type="ARBA" id="ARBA00022692"/>
    </source>
</evidence>
<dbReference type="InterPro" id="IPR000515">
    <property type="entry name" value="MetI-like"/>
</dbReference>